<dbReference type="EMBL" id="CZKB01000017">
    <property type="protein sequence ID" value="CUR60992.1"/>
    <property type="molecule type" value="Genomic_DNA"/>
</dbReference>
<protein>
    <recommendedName>
        <fullName evidence="1">Serine aminopeptidase S33 domain-containing protein</fullName>
    </recommendedName>
</protein>
<dbReference type="AlphaFoldDB" id="A0A2P2CIY1"/>
<proteinExistence type="predicted"/>
<feature type="domain" description="Serine aminopeptidase S33" evidence="1">
    <location>
        <begin position="54"/>
        <end position="131"/>
    </location>
</feature>
<dbReference type="Pfam" id="PF12146">
    <property type="entry name" value="Hydrolase_4"/>
    <property type="match status" value="1"/>
</dbReference>
<gene>
    <name evidence="2" type="ORF">NOCA1240098</name>
</gene>
<sequence length="223" mass="23722">MSTAKLVPVRTPPDPEGIVLVLHGGAARGDRMLVSPAQLSVLRMVPVARRIARAGRSRLAVHRLLNTHRGWDSRTTPVMDVAYALEQVTEQHGALPVALVGHSLGGRAALLAGNDPQVRSVVALNPWVLPTDRADLRGTQVLVVHGTDDRVAIPTRSADLTRRLADTTSVGYVAVPGARHAMLRHGRTFETYAAEFVAATLLGVPPRSRAVAAVLDGAAYVEA</sequence>
<dbReference type="InterPro" id="IPR029058">
    <property type="entry name" value="AB_hydrolase_fold"/>
</dbReference>
<dbReference type="SUPFAM" id="SSF53474">
    <property type="entry name" value="alpha/beta-Hydrolases"/>
    <property type="match status" value="1"/>
</dbReference>
<name>A0A2P2CIY1_9ZZZZ</name>
<organism evidence="2">
    <name type="scientific">metagenome</name>
    <dbReference type="NCBI Taxonomy" id="256318"/>
    <lineage>
        <taxon>unclassified sequences</taxon>
        <taxon>metagenomes</taxon>
    </lineage>
</organism>
<reference evidence="2" key="1">
    <citation type="submission" date="2015-08" db="EMBL/GenBank/DDBJ databases">
        <authorList>
            <person name="Babu N.S."/>
            <person name="Beckwith C.J."/>
            <person name="Beseler K.G."/>
            <person name="Brison A."/>
            <person name="Carone J.V."/>
            <person name="Caskin T.P."/>
            <person name="Diamond M."/>
            <person name="Durham M.E."/>
            <person name="Foxe J.M."/>
            <person name="Go M."/>
            <person name="Henderson B.A."/>
            <person name="Jones I.B."/>
            <person name="McGettigan J.A."/>
            <person name="Micheletti S.J."/>
            <person name="Nasrallah M.E."/>
            <person name="Ortiz D."/>
            <person name="Piller C.R."/>
            <person name="Privatt S.R."/>
            <person name="Schneider S.L."/>
            <person name="Sharp S."/>
            <person name="Smith T.C."/>
            <person name="Stanton J.D."/>
            <person name="Ullery H.E."/>
            <person name="Wilson R.J."/>
            <person name="Serrano M.G."/>
            <person name="Buck G."/>
            <person name="Lee V."/>
            <person name="Wang Y."/>
            <person name="Carvalho R."/>
            <person name="Voegtly L."/>
            <person name="Shi R."/>
            <person name="Duckworth R."/>
            <person name="Johnson A."/>
            <person name="Loviza R."/>
            <person name="Walstead R."/>
            <person name="Shah Z."/>
            <person name="Kiflezghi M."/>
            <person name="Wade K."/>
            <person name="Ball S.L."/>
            <person name="Bradley K.W."/>
            <person name="Asai D.J."/>
            <person name="Bowman C.A."/>
            <person name="Russell D.A."/>
            <person name="Pope W.H."/>
            <person name="Jacobs-Sera D."/>
            <person name="Hendrix R.W."/>
            <person name="Hatfull G.F."/>
        </authorList>
    </citation>
    <scope>NUCLEOTIDE SEQUENCE</scope>
</reference>
<dbReference type="Gene3D" id="3.40.50.1820">
    <property type="entry name" value="alpha/beta hydrolase"/>
    <property type="match status" value="1"/>
</dbReference>
<evidence type="ECO:0000313" key="2">
    <source>
        <dbReference type="EMBL" id="CUR60992.1"/>
    </source>
</evidence>
<evidence type="ECO:0000259" key="1">
    <source>
        <dbReference type="Pfam" id="PF12146"/>
    </source>
</evidence>
<dbReference type="InterPro" id="IPR022742">
    <property type="entry name" value="Hydrolase_4"/>
</dbReference>
<accession>A0A2P2CIY1</accession>